<dbReference type="AlphaFoldDB" id="A0A9D1KLE2"/>
<name>A0A9D1KLE2_9FIRM</name>
<evidence type="ECO:0000313" key="3">
    <source>
        <dbReference type="Proteomes" id="UP000824136"/>
    </source>
</evidence>
<gene>
    <name evidence="2" type="ORF">IAC39_03885</name>
</gene>
<sequence length="227" mass="24340">MIVAIADEIAALLGKIGEPVRTEVSCGLEVSIYDMGGDELYVTQSGAGEIYAAAATQHLITGYGVELIVNFGICGGLTPEMSLCRICVVGSVVHYDFDTSPVDGCEVGRYIDYPDVFIPADRKLLRLATALRPELTEVICASGDKFIADEKRKRELNALYGARICEMESAGILLTANRCHVPALLVKAVSDSVSGGAEEFNKMACESARACVELTLEIISKLQEVKV</sequence>
<accession>A0A9D1KLE2</accession>
<dbReference type="PANTHER" id="PTHR46832:SF1">
    <property type="entry name" value="5'-METHYLTHIOADENOSINE_S-ADENOSYLHOMOCYSTEINE NUCLEOSIDASE"/>
    <property type="match status" value="1"/>
</dbReference>
<protein>
    <submittedName>
        <fullName evidence="2">5'-methylthioadenosine/S-adenosylhomocysteine nucleosidase</fullName>
    </submittedName>
</protein>
<dbReference type="GO" id="GO:0019284">
    <property type="term" value="P:L-methionine salvage from S-adenosylmethionine"/>
    <property type="evidence" value="ECO:0007669"/>
    <property type="project" value="TreeGrafter"/>
</dbReference>
<dbReference type="InterPro" id="IPR000845">
    <property type="entry name" value="Nucleoside_phosphorylase_d"/>
</dbReference>
<dbReference type="Pfam" id="PF01048">
    <property type="entry name" value="PNP_UDP_1"/>
    <property type="match status" value="1"/>
</dbReference>
<dbReference type="EMBL" id="DVLL01000015">
    <property type="protein sequence ID" value="HIT58838.1"/>
    <property type="molecule type" value="Genomic_DNA"/>
</dbReference>
<dbReference type="SUPFAM" id="SSF53167">
    <property type="entry name" value="Purine and uridine phosphorylases"/>
    <property type="match status" value="1"/>
</dbReference>
<proteinExistence type="predicted"/>
<evidence type="ECO:0000259" key="1">
    <source>
        <dbReference type="Pfam" id="PF01048"/>
    </source>
</evidence>
<evidence type="ECO:0000313" key="2">
    <source>
        <dbReference type="EMBL" id="HIT58838.1"/>
    </source>
</evidence>
<reference evidence="2" key="1">
    <citation type="submission" date="2020-10" db="EMBL/GenBank/DDBJ databases">
        <authorList>
            <person name="Gilroy R."/>
        </authorList>
    </citation>
    <scope>NUCLEOTIDE SEQUENCE</scope>
    <source>
        <strain evidence="2">CHK33-4379</strain>
    </source>
</reference>
<dbReference type="GO" id="GO:0008782">
    <property type="term" value="F:adenosylhomocysteine nucleosidase activity"/>
    <property type="evidence" value="ECO:0007669"/>
    <property type="project" value="TreeGrafter"/>
</dbReference>
<dbReference type="CDD" id="cd09008">
    <property type="entry name" value="MTAN"/>
    <property type="match status" value="1"/>
</dbReference>
<organism evidence="2 3">
    <name type="scientific">Candidatus Faeciplasma pullistercoris</name>
    <dbReference type="NCBI Taxonomy" id="2840800"/>
    <lineage>
        <taxon>Bacteria</taxon>
        <taxon>Bacillati</taxon>
        <taxon>Bacillota</taxon>
        <taxon>Clostridia</taxon>
        <taxon>Eubacteriales</taxon>
        <taxon>Oscillospiraceae</taxon>
        <taxon>Oscillospiraceae incertae sedis</taxon>
        <taxon>Candidatus Faeciplasma</taxon>
    </lineage>
</organism>
<dbReference type="PANTHER" id="PTHR46832">
    <property type="entry name" value="5'-METHYLTHIOADENOSINE/S-ADENOSYLHOMOCYSTEINE NUCLEOSIDASE"/>
    <property type="match status" value="1"/>
</dbReference>
<dbReference type="Gene3D" id="3.40.50.1580">
    <property type="entry name" value="Nucleoside phosphorylase domain"/>
    <property type="match status" value="1"/>
</dbReference>
<reference evidence="2" key="2">
    <citation type="journal article" date="2021" name="PeerJ">
        <title>Extensive microbial diversity within the chicken gut microbiome revealed by metagenomics and culture.</title>
        <authorList>
            <person name="Gilroy R."/>
            <person name="Ravi A."/>
            <person name="Getino M."/>
            <person name="Pursley I."/>
            <person name="Horton D.L."/>
            <person name="Alikhan N.F."/>
            <person name="Baker D."/>
            <person name="Gharbi K."/>
            <person name="Hall N."/>
            <person name="Watson M."/>
            <person name="Adriaenssens E.M."/>
            <person name="Foster-Nyarko E."/>
            <person name="Jarju S."/>
            <person name="Secka A."/>
            <person name="Antonio M."/>
            <person name="Oren A."/>
            <person name="Chaudhuri R.R."/>
            <person name="La Ragione R."/>
            <person name="Hildebrand F."/>
            <person name="Pallen M.J."/>
        </authorList>
    </citation>
    <scope>NUCLEOTIDE SEQUENCE</scope>
    <source>
        <strain evidence="2">CHK33-4379</strain>
    </source>
</reference>
<feature type="domain" description="Nucleoside phosphorylase" evidence="1">
    <location>
        <begin position="2"/>
        <end position="219"/>
    </location>
</feature>
<dbReference type="InterPro" id="IPR035994">
    <property type="entry name" value="Nucleoside_phosphorylase_sf"/>
</dbReference>
<dbReference type="Proteomes" id="UP000824136">
    <property type="component" value="Unassembled WGS sequence"/>
</dbReference>
<dbReference type="GO" id="GO:0009116">
    <property type="term" value="P:nucleoside metabolic process"/>
    <property type="evidence" value="ECO:0007669"/>
    <property type="project" value="InterPro"/>
</dbReference>
<dbReference type="GO" id="GO:0008930">
    <property type="term" value="F:methylthioadenosine nucleosidase activity"/>
    <property type="evidence" value="ECO:0007669"/>
    <property type="project" value="TreeGrafter"/>
</dbReference>
<dbReference type="GO" id="GO:0005829">
    <property type="term" value="C:cytosol"/>
    <property type="evidence" value="ECO:0007669"/>
    <property type="project" value="TreeGrafter"/>
</dbReference>
<comment type="caution">
    <text evidence="2">The sequence shown here is derived from an EMBL/GenBank/DDBJ whole genome shotgun (WGS) entry which is preliminary data.</text>
</comment>